<organism evidence="1 2">
    <name type="scientific">Aeromicrobium yanjiei</name>
    <dbReference type="NCBI Taxonomy" id="2662028"/>
    <lineage>
        <taxon>Bacteria</taxon>
        <taxon>Bacillati</taxon>
        <taxon>Actinomycetota</taxon>
        <taxon>Actinomycetes</taxon>
        <taxon>Propionibacteriales</taxon>
        <taxon>Nocardioidaceae</taxon>
        <taxon>Aeromicrobium</taxon>
    </lineage>
</organism>
<protein>
    <submittedName>
        <fullName evidence="1">FMN-binding negative transcriptional regulator</fullName>
    </submittedName>
</protein>
<dbReference type="RefSeq" id="WP_153653761.1">
    <property type="nucleotide sequence ID" value="NZ_CP045737.1"/>
</dbReference>
<dbReference type="AlphaFoldDB" id="A0A5Q2MHX3"/>
<name>A0A5Q2MHX3_9ACTN</name>
<dbReference type="Gene3D" id="2.30.110.10">
    <property type="entry name" value="Electron Transport, Fmn-binding Protein, Chain A"/>
    <property type="match status" value="1"/>
</dbReference>
<dbReference type="KEGG" id="aef:GEV26_13250"/>
<proteinExistence type="predicted"/>
<dbReference type="EMBL" id="CP045737">
    <property type="protein sequence ID" value="QGG42258.1"/>
    <property type="molecule type" value="Genomic_DNA"/>
</dbReference>
<dbReference type="SUPFAM" id="SSF50475">
    <property type="entry name" value="FMN-binding split barrel"/>
    <property type="match status" value="1"/>
</dbReference>
<dbReference type="Proteomes" id="UP000392064">
    <property type="component" value="Chromosome"/>
</dbReference>
<dbReference type="PANTHER" id="PTHR35802:SF1">
    <property type="entry name" value="PROTEASE SYNTHASE AND SPORULATION PROTEIN PAI 2"/>
    <property type="match status" value="1"/>
</dbReference>
<dbReference type="InterPro" id="IPR007396">
    <property type="entry name" value="TR_PAI2-type"/>
</dbReference>
<evidence type="ECO:0000313" key="2">
    <source>
        <dbReference type="Proteomes" id="UP000392064"/>
    </source>
</evidence>
<sequence>MRHNPAYATDDEQVVRRIIAENPWGMIVSHHDGDLVASHYPMLLDEDADGLTIVTHVGRPDEQLHGLGESEVLLVFQGPHGYISPSWYAPAAGRIPTWDFSTVHCHGTPQVLGEEENLAVLTQLTAHFEQHVEHPAWLDQELGARAAKGTVGLRIPVDRFTAKVKMSQDKDPATVQSVIDHLRAPGPYHQPYLADEIERARTEHVGSASADHEG</sequence>
<gene>
    <name evidence="1" type="ORF">GEV26_13250</name>
</gene>
<reference evidence="1 2" key="1">
    <citation type="submission" date="2019-11" db="EMBL/GenBank/DDBJ databases">
        <authorList>
            <person name="Li J."/>
        </authorList>
    </citation>
    <scope>NUCLEOTIDE SEQUENCE [LARGE SCALE GENOMIC DNA]</scope>
    <source>
        <strain evidence="1 2">MF47</strain>
    </source>
</reference>
<dbReference type="InterPro" id="IPR012349">
    <property type="entry name" value="Split_barrel_FMN-bd"/>
</dbReference>
<accession>A0A5Q2MHX3</accession>
<keyword evidence="2" id="KW-1185">Reference proteome</keyword>
<dbReference type="PANTHER" id="PTHR35802">
    <property type="entry name" value="PROTEASE SYNTHASE AND SPORULATION PROTEIN PAI 2"/>
    <property type="match status" value="1"/>
</dbReference>
<evidence type="ECO:0000313" key="1">
    <source>
        <dbReference type="EMBL" id="QGG42258.1"/>
    </source>
</evidence>
<dbReference type="PIRSF" id="PIRSF010372">
    <property type="entry name" value="PaiB"/>
    <property type="match status" value="1"/>
</dbReference>
<dbReference type="Pfam" id="PF04299">
    <property type="entry name" value="FMN_bind_2"/>
    <property type="match status" value="1"/>
</dbReference>